<dbReference type="AlphaFoldDB" id="A0ABD3MEN9"/>
<dbReference type="Pfam" id="PF02779">
    <property type="entry name" value="Transket_pyr"/>
    <property type="match status" value="1"/>
</dbReference>
<dbReference type="SMART" id="SM00861">
    <property type="entry name" value="Transket_pyr"/>
    <property type="match status" value="1"/>
</dbReference>
<dbReference type="PANTHER" id="PTHR43825">
    <property type="entry name" value="PYRUVATE DEHYDROGENASE E1 COMPONENT"/>
    <property type="match status" value="1"/>
</dbReference>
<feature type="region of interest" description="Disordered" evidence="6">
    <location>
        <begin position="1047"/>
        <end position="1066"/>
    </location>
</feature>
<comment type="cofactor">
    <cofactor evidence="1">
        <name>Mn(2+)</name>
        <dbReference type="ChEBI" id="CHEBI:29035"/>
    </cofactor>
</comment>
<evidence type="ECO:0000256" key="3">
    <source>
        <dbReference type="ARBA" id="ARBA00001946"/>
    </source>
</evidence>
<dbReference type="Pfam" id="PF00016">
    <property type="entry name" value="RuBisCO_large"/>
    <property type="match status" value="1"/>
</dbReference>
<dbReference type="InterPro" id="IPR036422">
    <property type="entry name" value="RuBisCO_lsu_N_sf"/>
</dbReference>
<dbReference type="InterPro" id="IPR000685">
    <property type="entry name" value="RuBisCO_lsu_C"/>
</dbReference>
<dbReference type="Gene3D" id="3.20.20.110">
    <property type="entry name" value="Ribulose bisphosphate carboxylase, large subunit, C-terminal domain"/>
    <property type="match status" value="1"/>
</dbReference>
<dbReference type="EMBL" id="JALLBG020000132">
    <property type="protein sequence ID" value="KAL3762590.1"/>
    <property type="molecule type" value="Genomic_DNA"/>
</dbReference>
<accession>A0ABD3MEN9</accession>
<dbReference type="InterPro" id="IPR005474">
    <property type="entry name" value="Transketolase_N"/>
</dbReference>
<dbReference type="Proteomes" id="UP001530293">
    <property type="component" value="Unassembled WGS sequence"/>
</dbReference>
<dbReference type="SUPFAM" id="SSF52518">
    <property type="entry name" value="Thiamin diphosphate-binding fold (THDP-binding)"/>
    <property type="match status" value="2"/>
</dbReference>
<dbReference type="InterPro" id="IPR029061">
    <property type="entry name" value="THDP-binding"/>
</dbReference>
<dbReference type="Gene3D" id="3.40.50.920">
    <property type="match status" value="1"/>
</dbReference>
<dbReference type="SFLD" id="SFLDG00301">
    <property type="entry name" value="RuBisCO-like_proteins"/>
    <property type="match status" value="1"/>
</dbReference>
<comment type="caution">
    <text evidence="8">The sequence shown here is derived from an EMBL/GenBank/DDBJ whole genome shotgun (WGS) entry which is preliminary data.</text>
</comment>
<dbReference type="SUPFAM" id="SSF51649">
    <property type="entry name" value="RuBisCo, C-terminal domain"/>
    <property type="match status" value="1"/>
</dbReference>
<dbReference type="Gene3D" id="3.40.50.970">
    <property type="match status" value="2"/>
</dbReference>
<organism evidence="8 9">
    <name type="scientific">Discostella pseudostelligera</name>
    <dbReference type="NCBI Taxonomy" id="259834"/>
    <lineage>
        <taxon>Eukaryota</taxon>
        <taxon>Sar</taxon>
        <taxon>Stramenopiles</taxon>
        <taxon>Ochrophyta</taxon>
        <taxon>Bacillariophyta</taxon>
        <taxon>Coscinodiscophyceae</taxon>
        <taxon>Thalassiosirophycidae</taxon>
        <taxon>Stephanodiscales</taxon>
        <taxon>Stephanodiscaceae</taxon>
        <taxon>Discostella</taxon>
    </lineage>
</organism>
<dbReference type="InterPro" id="IPR036376">
    <property type="entry name" value="RuBisCO_lsu_C_sf"/>
</dbReference>
<dbReference type="Pfam" id="PF00456">
    <property type="entry name" value="Transketolase_N"/>
    <property type="match status" value="1"/>
</dbReference>
<dbReference type="InterPro" id="IPR009014">
    <property type="entry name" value="Transketo_C/PFOR_II"/>
</dbReference>
<dbReference type="CDD" id="cd07033">
    <property type="entry name" value="TPP_PYR_DXS_TK_like"/>
    <property type="match status" value="1"/>
</dbReference>
<evidence type="ECO:0000259" key="7">
    <source>
        <dbReference type="SMART" id="SM00861"/>
    </source>
</evidence>
<proteinExistence type="inferred from homology"/>
<evidence type="ECO:0000313" key="9">
    <source>
        <dbReference type="Proteomes" id="UP001530293"/>
    </source>
</evidence>
<dbReference type="SFLD" id="SFLDS00014">
    <property type="entry name" value="RuBisCO"/>
    <property type="match status" value="1"/>
</dbReference>
<feature type="compositionally biased region" description="Basic and acidic residues" evidence="6">
    <location>
        <begin position="1051"/>
        <end position="1066"/>
    </location>
</feature>
<dbReference type="InterPro" id="IPR005475">
    <property type="entry name" value="Transketolase-like_Pyr-bd"/>
</dbReference>
<gene>
    <name evidence="8" type="ORF">ACHAWU_005793</name>
</gene>
<comment type="cofactor">
    <cofactor evidence="3">
        <name>Mg(2+)</name>
        <dbReference type="ChEBI" id="CHEBI:18420"/>
    </cofactor>
</comment>
<feature type="domain" description="Transketolase-like pyrimidine-binding" evidence="7">
    <location>
        <begin position="719"/>
        <end position="883"/>
    </location>
</feature>
<evidence type="ECO:0000313" key="8">
    <source>
        <dbReference type="EMBL" id="KAL3762590.1"/>
    </source>
</evidence>
<evidence type="ECO:0000256" key="4">
    <source>
        <dbReference type="ARBA" id="ARBA00001964"/>
    </source>
</evidence>
<dbReference type="Pfam" id="PF02780">
    <property type="entry name" value="Transketolase_C"/>
    <property type="match status" value="1"/>
</dbReference>
<reference evidence="8 9" key="1">
    <citation type="submission" date="2024-10" db="EMBL/GenBank/DDBJ databases">
        <title>Updated reference genomes for cyclostephanoid diatoms.</title>
        <authorList>
            <person name="Roberts W.R."/>
            <person name="Alverson A.J."/>
        </authorList>
    </citation>
    <scope>NUCLEOTIDE SEQUENCE [LARGE SCALE GENOMIC DNA]</scope>
    <source>
        <strain evidence="8 9">AJA232-27</strain>
    </source>
</reference>
<comment type="cofactor">
    <cofactor evidence="4">
        <name>thiamine diphosphate</name>
        <dbReference type="ChEBI" id="CHEBI:58937"/>
    </cofactor>
</comment>
<dbReference type="PANTHER" id="PTHR43825:SF1">
    <property type="entry name" value="TRANSKETOLASE-LIKE PYRIMIDINE-BINDING DOMAIN-CONTAINING PROTEIN"/>
    <property type="match status" value="1"/>
</dbReference>
<dbReference type="GO" id="GO:0005737">
    <property type="term" value="C:cytoplasm"/>
    <property type="evidence" value="ECO:0007669"/>
    <property type="project" value="UniProtKB-ARBA"/>
</dbReference>
<dbReference type="InterPro" id="IPR051157">
    <property type="entry name" value="PDH/Transketolase"/>
</dbReference>
<evidence type="ECO:0000256" key="2">
    <source>
        <dbReference type="ARBA" id="ARBA00001941"/>
    </source>
</evidence>
<comment type="similarity">
    <text evidence="5">Belongs to the transketolase family.</text>
</comment>
<comment type="cofactor">
    <cofactor evidence="2">
        <name>Co(2+)</name>
        <dbReference type="ChEBI" id="CHEBI:48828"/>
    </cofactor>
</comment>
<dbReference type="InterPro" id="IPR033248">
    <property type="entry name" value="Transketolase_C"/>
</dbReference>
<dbReference type="Gene3D" id="3.30.70.150">
    <property type="entry name" value="RuBisCO large subunit, N-terminal domain"/>
    <property type="match status" value="1"/>
</dbReference>
<evidence type="ECO:0000256" key="5">
    <source>
        <dbReference type="ARBA" id="ARBA00007131"/>
    </source>
</evidence>
<dbReference type="InterPro" id="IPR033966">
    <property type="entry name" value="RuBisCO"/>
</dbReference>
<dbReference type="SUPFAM" id="SSF52922">
    <property type="entry name" value="TK C-terminal domain-like"/>
    <property type="match status" value="1"/>
</dbReference>
<name>A0ABD3MEN9_9STRA</name>
<evidence type="ECO:0000256" key="1">
    <source>
        <dbReference type="ARBA" id="ARBA00001936"/>
    </source>
</evidence>
<keyword evidence="9" id="KW-1185">Reference proteome</keyword>
<sequence length="1066" mass="116463">MSNTTTNSLFRVVIAYPNETAGEELPQFLNVVFGNTSLKFGISVENVTLSRHLMNNRNMFPGPRFGIEGLRKLVKVPLAPLLCTALKPMGRSSQEFADMAYSLAKGGIDIIKDDHGLGNQVWSPFEERIRLCSQAVLRANKETGRNSLYTPCLNCPSDKIFEHAFYAKECGAGGVMLLPGLSGWDVVRRLASDCTFGLPILIHPAMLGGWLQSHYDVAEKCYNSESHPRGLSHKFLFGVLPRLCGGDAIIFPNAGGRFQFSQDECQQIAEGCRRPLGRFQPAFPSPAGGMKLDCVPDMRKTFGDDTLFLIGGALLEQGPDLEEDARLFAHCAGRDRPYCAAEELQKSKSFYDTIPSKAQTDAMIMKNKAKVAPLTSTPSVAEIEQVANALRRRVLEYTLKNNGGYLSQACSSAETLATLYLKSLRLGPSVSPPIPPPFHGSPGPGIATITGEGYNGDNTSPHLDRLIFSPVHYALPLYSLLVEIGRLDVKAFESYNKDGSTVELIGAEHTPGHAVTAGSLGQALSQAAGIAYARKVKHHTGRVFVYMSDGEMQEGQTWEAVQAMVFLRIELTAVVDVNGQQCDGKMESVCDVGSLGNKLRAFGAVVREVDGHNVHAIDEALDRNYQSGPTFVLCYTDPCRGFPLLREMAPKLHYIRFKNPAEKLKWENVLAQLESPCTFHCMNNASEAPHQNDKPIEAQSTSNAPRSTLEQCSVLRDVEIVARPHQRCLLEWMKKNPDAMVLTADLTSSCEADLVRDNLPNQYLSMGMAEQNMMSFAGGLAREGLRPFIHTFGVFVTRRPFDQVAMSIGVPNLPVRLLGFLPGLTTPGGVTHQAIDDVALMRSIPNMRILEVGDATEIESVLDIANSIDGPVYIRMLRGEVPRLFPQHSQMKLGVARLLSDSSSCLSRDSDVAIVTCGICTEEALKARDMIQSSDVSILHVHLSTLIPFPADVIMSACNMVKFGIITMENHSIVGGVGSAVAEVLAEHAVPKPLIRLGVSSGTYCHGASREYLVRENGFDAFALIRAIERLVHRTLTDDWVVGAGNGSHSIPRDDPANRTERPEDL</sequence>
<evidence type="ECO:0000256" key="6">
    <source>
        <dbReference type="SAM" id="MobiDB-lite"/>
    </source>
</evidence>
<protein>
    <recommendedName>
        <fullName evidence="7">Transketolase-like pyrimidine-binding domain-containing protein</fullName>
    </recommendedName>
</protein>